<dbReference type="EMBL" id="JAHYIQ010000017">
    <property type="protein sequence ID" value="KAK1124920.1"/>
    <property type="molecule type" value="Genomic_DNA"/>
</dbReference>
<organism evidence="2 3">
    <name type="scientific">Melipona bicolor</name>
    <dbReference type="NCBI Taxonomy" id="60889"/>
    <lineage>
        <taxon>Eukaryota</taxon>
        <taxon>Metazoa</taxon>
        <taxon>Ecdysozoa</taxon>
        <taxon>Arthropoda</taxon>
        <taxon>Hexapoda</taxon>
        <taxon>Insecta</taxon>
        <taxon>Pterygota</taxon>
        <taxon>Neoptera</taxon>
        <taxon>Endopterygota</taxon>
        <taxon>Hymenoptera</taxon>
        <taxon>Apocrita</taxon>
        <taxon>Aculeata</taxon>
        <taxon>Apoidea</taxon>
        <taxon>Anthophila</taxon>
        <taxon>Apidae</taxon>
        <taxon>Melipona</taxon>
    </lineage>
</organism>
<accession>A0AA40FT82</accession>
<name>A0AA40FT82_9HYME</name>
<sequence>MVDEVRTGVKNVGDEQTTFDRVSSRTTVLRLKKLLNDASSIVASRPSARPMQQELDKSRGSSKDLASFGRPCKRTR</sequence>
<reference evidence="2" key="1">
    <citation type="submission" date="2021-10" db="EMBL/GenBank/DDBJ databases">
        <title>Melipona bicolor Genome sequencing and assembly.</title>
        <authorList>
            <person name="Araujo N.S."/>
            <person name="Arias M.C."/>
        </authorList>
    </citation>
    <scope>NUCLEOTIDE SEQUENCE</scope>
    <source>
        <strain evidence="2">USP_2M_L1-L4_2017</strain>
        <tissue evidence="2">Whole body</tissue>
    </source>
</reference>
<dbReference type="AlphaFoldDB" id="A0AA40FT82"/>
<evidence type="ECO:0000313" key="2">
    <source>
        <dbReference type="EMBL" id="KAK1124920.1"/>
    </source>
</evidence>
<evidence type="ECO:0000256" key="1">
    <source>
        <dbReference type="SAM" id="MobiDB-lite"/>
    </source>
</evidence>
<gene>
    <name evidence="2" type="ORF">K0M31_006267</name>
</gene>
<evidence type="ECO:0000313" key="3">
    <source>
        <dbReference type="Proteomes" id="UP001177670"/>
    </source>
</evidence>
<feature type="region of interest" description="Disordered" evidence="1">
    <location>
        <begin position="42"/>
        <end position="76"/>
    </location>
</feature>
<keyword evidence="3" id="KW-1185">Reference proteome</keyword>
<comment type="caution">
    <text evidence="2">The sequence shown here is derived from an EMBL/GenBank/DDBJ whole genome shotgun (WGS) entry which is preliminary data.</text>
</comment>
<protein>
    <submittedName>
        <fullName evidence="2">Uncharacterized protein</fullName>
    </submittedName>
</protein>
<dbReference type="Proteomes" id="UP001177670">
    <property type="component" value="Unassembled WGS sequence"/>
</dbReference>
<proteinExistence type="predicted"/>